<sequence>MYSPCRLRMLGPLAAWRDGRSVDLGPPLQRAALCVLAAQTGQVVTKEALIGGLWGERPPNTAEQSVYTYIAGLRRILEPKSSRRGSYSVLLSRSGGYVLAHGPIEVDVEDFERHLAEARRLDVDGDPRGCLRALDAAVGSWSGPALCGVPGPFAEAERARLEELRLSAREDRADVLLHLNLHQEAASALTELVGEAPLRERARALLMLALYRCGRQADALHTYMDVKRLLAERLGVDPGRTLRERYELILRADPSLTPTGERAAGPDARSPRTPRQLPRAVNCFVGRAEEMVRLRSLLAPWDGAPPQAVVAITGAPGAGKSALAVHAAHAAVHAFPDGQLYVNLLGATPGVEWLKPIDVLGRLLRALGLPGEAVPADADEAAAMLRDRLEGRRTLILLDDAAGPEQVRPLLGLPAGTSVLITSRESFAVIDDCVQFVLGSMLRSEAVTVLAKLVGAERIAADPAAGRLADLCGGLPLALRLAAARLLDRPQWTPTELVDRLEDRRRTLHELEAGQTAVRSSLELSYESLARGASALDRSAARVLCHLGLLHVADVTAHVVAALVDEPADAAERALDRLVRAHLLEPASTGRFRMHDLVRLYTIELADTRLAPEARAGALLRALGFYGATARRASSVLDPHRVQLPWPAVPQRPLALTSPAEARNWLEDELANVVAAASQALVSEDEEIARMGVRVGFALYWQLSRGAHRREHLRLSRQALAVGERAGDLELMSLAHGQLATALLQIGRAADAMPHQRAELELRRELKDRFGEMRALGNLAATHVTLKQYARARECTETQRTIAREIGSDVGERHSLLIGGRACEGLGDVAEAISLMSEGLALAQAAEDRYQESAALVMLAKLHLDRDDALTAKTHLERGLRCAIEIGHRAYECRSLTLLARAHRLLGDPEQALACARRALPIAQSYGDEELREVEAELRAIQPVFPCADSARPFPAHLTLVR</sequence>
<dbReference type="InterPro" id="IPR049945">
    <property type="entry name" value="AAA_22"/>
</dbReference>
<evidence type="ECO:0000256" key="1">
    <source>
        <dbReference type="ARBA" id="ARBA00005820"/>
    </source>
</evidence>
<comment type="caution">
    <text evidence="7">The sequence shown here is derived from an EMBL/GenBank/DDBJ whole genome shotgun (WGS) entry which is preliminary data.</text>
</comment>
<dbReference type="InterPro" id="IPR051677">
    <property type="entry name" value="AfsR-DnrI-RedD_regulator"/>
</dbReference>
<dbReference type="Gene3D" id="1.25.40.10">
    <property type="entry name" value="Tetratricopeptide repeat domain"/>
    <property type="match status" value="3"/>
</dbReference>
<dbReference type="InterPro" id="IPR036388">
    <property type="entry name" value="WH-like_DNA-bd_sf"/>
</dbReference>
<feature type="DNA-binding region" description="OmpR/PhoB-type" evidence="5">
    <location>
        <begin position="1"/>
        <end position="101"/>
    </location>
</feature>
<evidence type="ECO:0000313" key="8">
    <source>
        <dbReference type="Proteomes" id="UP001447516"/>
    </source>
</evidence>
<name>A0ABV0APV9_9ACTN</name>
<dbReference type="Proteomes" id="UP001447516">
    <property type="component" value="Unassembled WGS sequence"/>
</dbReference>
<dbReference type="Pfam" id="PF00486">
    <property type="entry name" value="Trans_reg_C"/>
    <property type="match status" value="1"/>
</dbReference>
<dbReference type="Pfam" id="PF13424">
    <property type="entry name" value="TPR_12"/>
    <property type="match status" value="1"/>
</dbReference>
<dbReference type="EMBL" id="JBDJAW010000007">
    <property type="protein sequence ID" value="MEN3535785.1"/>
    <property type="molecule type" value="Genomic_DNA"/>
</dbReference>
<dbReference type="PRINTS" id="PR00364">
    <property type="entry name" value="DISEASERSIST"/>
</dbReference>
<dbReference type="SMART" id="SM01043">
    <property type="entry name" value="BTAD"/>
    <property type="match status" value="1"/>
</dbReference>
<dbReference type="Gene3D" id="1.10.10.10">
    <property type="entry name" value="Winged helix-like DNA-binding domain superfamily/Winged helix DNA-binding domain"/>
    <property type="match status" value="1"/>
</dbReference>
<dbReference type="InterPro" id="IPR001867">
    <property type="entry name" value="OmpR/PhoB-type_DNA-bd"/>
</dbReference>
<keyword evidence="2" id="KW-0805">Transcription regulation</keyword>
<organism evidence="7 8">
    <name type="scientific">Microbispora maris</name>
    <dbReference type="NCBI Taxonomy" id="3144104"/>
    <lineage>
        <taxon>Bacteria</taxon>
        <taxon>Bacillati</taxon>
        <taxon>Actinomycetota</taxon>
        <taxon>Actinomycetes</taxon>
        <taxon>Streptosporangiales</taxon>
        <taxon>Streptosporangiaceae</taxon>
        <taxon>Microbispora</taxon>
    </lineage>
</organism>
<evidence type="ECO:0000256" key="2">
    <source>
        <dbReference type="ARBA" id="ARBA00023015"/>
    </source>
</evidence>
<dbReference type="RefSeq" id="WP_346225805.1">
    <property type="nucleotide sequence ID" value="NZ_JBDJAW010000007.1"/>
</dbReference>
<keyword evidence="4" id="KW-0804">Transcription</keyword>
<dbReference type="Gene3D" id="3.40.50.300">
    <property type="entry name" value="P-loop containing nucleotide triphosphate hydrolases"/>
    <property type="match status" value="1"/>
</dbReference>
<reference evidence="7 8" key="1">
    <citation type="submission" date="2024-05" db="EMBL/GenBank/DDBJ databases">
        <title>Microbispora sp.ZYX-F-249.</title>
        <authorList>
            <person name="Xie H."/>
        </authorList>
    </citation>
    <scope>NUCLEOTIDE SEQUENCE [LARGE SCALE GENOMIC DNA]</scope>
    <source>
        <strain evidence="7 8">ZYX-F-249</strain>
    </source>
</reference>
<feature type="domain" description="OmpR/PhoB-type" evidence="6">
    <location>
        <begin position="1"/>
        <end position="101"/>
    </location>
</feature>
<proteinExistence type="inferred from homology"/>
<dbReference type="Pfam" id="PF03704">
    <property type="entry name" value="BTAD"/>
    <property type="match status" value="1"/>
</dbReference>
<dbReference type="InterPro" id="IPR027417">
    <property type="entry name" value="P-loop_NTPase"/>
</dbReference>
<dbReference type="InterPro" id="IPR011990">
    <property type="entry name" value="TPR-like_helical_dom_sf"/>
</dbReference>
<protein>
    <submittedName>
        <fullName evidence="7">BTAD domain-containing putative transcriptional regulator</fullName>
    </submittedName>
</protein>
<dbReference type="PROSITE" id="PS51755">
    <property type="entry name" value="OMPR_PHOB"/>
    <property type="match status" value="1"/>
</dbReference>
<dbReference type="InterPro" id="IPR005158">
    <property type="entry name" value="BTAD"/>
</dbReference>
<keyword evidence="3 5" id="KW-0238">DNA-binding</keyword>
<dbReference type="Pfam" id="PF13401">
    <property type="entry name" value="AAA_22"/>
    <property type="match status" value="1"/>
</dbReference>
<dbReference type="CDD" id="cd15831">
    <property type="entry name" value="BTAD"/>
    <property type="match status" value="1"/>
</dbReference>
<comment type="similarity">
    <text evidence="1">Belongs to the AfsR/DnrI/RedD regulatory family.</text>
</comment>
<evidence type="ECO:0000256" key="4">
    <source>
        <dbReference type="ARBA" id="ARBA00023163"/>
    </source>
</evidence>
<evidence type="ECO:0000313" key="7">
    <source>
        <dbReference type="EMBL" id="MEN3535785.1"/>
    </source>
</evidence>
<dbReference type="PANTHER" id="PTHR35807">
    <property type="entry name" value="TRANSCRIPTIONAL REGULATOR REDD-RELATED"/>
    <property type="match status" value="1"/>
</dbReference>
<dbReference type="InterPro" id="IPR019734">
    <property type="entry name" value="TPR_rpt"/>
</dbReference>
<dbReference type="SMART" id="SM00028">
    <property type="entry name" value="TPR"/>
    <property type="match status" value="2"/>
</dbReference>
<dbReference type="SUPFAM" id="SSF52540">
    <property type="entry name" value="P-loop containing nucleoside triphosphate hydrolases"/>
    <property type="match status" value="1"/>
</dbReference>
<dbReference type="SUPFAM" id="SSF46894">
    <property type="entry name" value="C-terminal effector domain of the bipartite response regulators"/>
    <property type="match status" value="1"/>
</dbReference>
<keyword evidence="8" id="KW-1185">Reference proteome</keyword>
<dbReference type="PANTHER" id="PTHR35807:SF1">
    <property type="entry name" value="TRANSCRIPTIONAL REGULATOR REDD"/>
    <property type="match status" value="1"/>
</dbReference>
<dbReference type="InterPro" id="IPR016032">
    <property type="entry name" value="Sig_transdc_resp-reg_C-effctor"/>
</dbReference>
<dbReference type="SMART" id="SM00862">
    <property type="entry name" value="Trans_reg_C"/>
    <property type="match status" value="1"/>
</dbReference>
<accession>A0ABV0APV9</accession>
<gene>
    <name evidence="7" type="ORF">AAH991_11775</name>
</gene>
<evidence type="ECO:0000256" key="3">
    <source>
        <dbReference type="ARBA" id="ARBA00023125"/>
    </source>
</evidence>
<evidence type="ECO:0000259" key="6">
    <source>
        <dbReference type="PROSITE" id="PS51755"/>
    </source>
</evidence>
<evidence type="ECO:0000256" key="5">
    <source>
        <dbReference type="PROSITE-ProRule" id="PRU01091"/>
    </source>
</evidence>
<dbReference type="SUPFAM" id="SSF48452">
    <property type="entry name" value="TPR-like"/>
    <property type="match status" value="2"/>
</dbReference>